<dbReference type="GO" id="GO:0004519">
    <property type="term" value="F:endonuclease activity"/>
    <property type="evidence" value="ECO:0007669"/>
    <property type="project" value="UniProtKB-KW"/>
</dbReference>
<organism evidence="2">
    <name type="scientific">Salmonella phage vB_SEnST11_KE23</name>
    <dbReference type="NCBI Taxonomy" id="3161174"/>
    <lineage>
        <taxon>Viruses</taxon>
        <taxon>Duplodnaviria</taxon>
        <taxon>Heunggongvirae</taxon>
        <taxon>Uroviricota</taxon>
        <taxon>Caudoviricetes</taxon>
        <taxon>Vequintavirinae</taxon>
        <taxon>Seunavirus</taxon>
    </lineage>
</organism>
<name>A0AAU8GGF5_9CAUD</name>
<reference evidence="2" key="1">
    <citation type="submission" date="2024-05" db="EMBL/GenBank/DDBJ databases">
        <authorList>
            <person name="Mugo M.M."/>
            <person name="Musyoki A.M."/>
            <person name="Makumi A.M."/>
            <person name="Mutai I."/>
            <person name="Drechsel O."/>
            <person name="Kering K.K."/>
            <person name="Muturi P."/>
            <person name="Mbae C.K."/>
            <person name="Kariuki S.M."/>
        </authorList>
    </citation>
    <scope>NUCLEOTIDE SEQUENCE</scope>
</reference>
<accession>A0AAU8GGF5</accession>
<keyword evidence="2" id="KW-0255">Endonuclease</keyword>
<feature type="domain" description="HNH nuclease" evidence="1">
    <location>
        <begin position="10"/>
        <end position="75"/>
    </location>
</feature>
<keyword evidence="2" id="KW-0378">Hydrolase</keyword>
<evidence type="ECO:0000313" key="2">
    <source>
        <dbReference type="EMBL" id="XCH40589.1"/>
    </source>
</evidence>
<keyword evidence="2" id="KW-0540">Nuclease</keyword>
<evidence type="ECO:0000259" key="1">
    <source>
        <dbReference type="SMART" id="SM00507"/>
    </source>
</evidence>
<protein>
    <submittedName>
        <fullName evidence="2">HNH endonuclease</fullName>
    </submittedName>
</protein>
<gene>
    <name evidence="2" type="ORF">YRYPWZST_CDS0188</name>
</gene>
<proteinExistence type="predicted"/>
<dbReference type="InterPro" id="IPR003615">
    <property type="entry name" value="HNH_nuc"/>
</dbReference>
<dbReference type="EMBL" id="PP856722">
    <property type="protein sequence ID" value="XCH40589.1"/>
    <property type="molecule type" value="Genomic_DNA"/>
</dbReference>
<dbReference type="SMART" id="SM00507">
    <property type="entry name" value="HNHc"/>
    <property type="match status" value="1"/>
</dbReference>
<sequence length="86" mass="9662">MKNNEKEVLKCKKLLLDFKSSGCVLCGEKEPVALDLHHVDESTKDANVSDLMRRGTKRLIDEMNKCVVLCANCHRKVHAGILDLGR</sequence>